<protein>
    <submittedName>
        <fullName evidence="1">Uncharacterized protein</fullName>
    </submittedName>
</protein>
<accession>A0A843TDJ9</accession>
<sequence length="69" mass="7870">MIRPKTGMARRRQGVVKNATGAVRFKQHDRDNGLVAIRSRHVGLSRRDLGWRHIEPSRSQDLRLSPTGI</sequence>
<name>A0A843TDJ9_COLES</name>
<reference evidence="1" key="1">
    <citation type="submission" date="2017-07" db="EMBL/GenBank/DDBJ databases">
        <title>Taro Niue Genome Assembly and Annotation.</title>
        <authorList>
            <person name="Atibalentja N."/>
            <person name="Keating K."/>
            <person name="Fields C.J."/>
        </authorList>
    </citation>
    <scope>NUCLEOTIDE SEQUENCE</scope>
    <source>
        <strain evidence="1">Niue_2</strain>
        <tissue evidence="1">Leaf</tissue>
    </source>
</reference>
<dbReference type="EMBL" id="NMUH01000052">
    <property type="protein sequence ID" value="MQL69968.1"/>
    <property type="molecule type" value="Genomic_DNA"/>
</dbReference>
<keyword evidence="2" id="KW-1185">Reference proteome</keyword>
<gene>
    <name evidence="1" type="ORF">Taro_002259</name>
</gene>
<dbReference type="AlphaFoldDB" id="A0A843TDJ9"/>
<evidence type="ECO:0000313" key="1">
    <source>
        <dbReference type="EMBL" id="MQL69968.1"/>
    </source>
</evidence>
<evidence type="ECO:0000313" key="2">
    <source>
        <dbReference type="Proteomes" id="UP000652761"/>
    </source>
</evidence>
<proteinExistence type="predicted"/>
<organism evidence="1 2">
    <name type="scientific">Colocasia esculenta</name>
    <name type="common">Wild taro</name>
    <name type="synonym">Arum esculentum</name>
    <dbReference type="NCBI Taxonomy" id="4460"/>
    <lineage>
        <taxon>Eukaryota</taxon>
        <taxon>Viridiplantae</taxon>
        <taxon>Streptophyta</taxon>
        <taxon>Embryophyta</taxon>
        <taxon>Tracheophyta</taxon>
        <taxon>Spermatophyta</taxon>
        <taxon>Magnoliopsida</taxon>
        <taxon>Liliopsida</taxon>
        <taxon>Araceae</taxon>
        <taxon>Aroideae</taxon>
        <taxon>Colocasieae</taxon>
        <taxon>Colocasia</taxon>
    </lineage>
</organism>
<comment type="caution">
    <text evidence="1">The sequence shown here is derived from an EMBL/GenBank/DDBJ whole genome shotgun (WGS) entry which is preliminary data.</text>
</comment>
<dbReference type="Proteomes" id="UP000652761">
    <property type="component" value="Unassembled WGS sequence"/>
</dbReference>